<reference evidence="1 2" key="1">
    <citation type="journal article" date="2021" name="Plant Biotechnol. J.">
        <title>Multi-omics assisted identification of the key and species-specific regulatory components of drought-tolerant mechanisms in Gossypium stocksii.</title>
        <authorList>
            <person name="Yu D."/>
            <person name="Ke L."/>
            <person name="Zhang D."/>
            <person name="Wu Y."/>
            <person name="Sun Y."/>
            <person name="Mei J."/>
            <person name="Sun J."/>
            <person name="Sun Y."/>
        </authorList>
    </citation>
    <scope>NUCLEOTIDE SEQUENCE [LARGE SCALE GENOMIC DNA]</scope>
    <source>
        <strain evidence="2">cv. E1</strain>
        <tissue evidence="1">Leaf</tissue>
    </source>
</reference>
<organism evidence="1 2">
    <name type="scientific">Gossypium stocksii</name>
    <dbReference type="NCBI Taxonomy" id="47602"/>
    <lineage>
        <taxon>Eukaryota</taxon>
        <taxon>Viridiplantae</taxon>
        <taxon>Streptophyta</taxon>
        <taxon>Embryophyta</taxon>
        <taxon>Tracheophyta</taxon>
        <taxon>Spermatophyta</taxon>
        <taxon>Magnoliopsida</taxon>
        <taxon>eudicotyledons</taxon>
        <taxon>Gunneridae</taxon>
        <taxon>Pentapetalae</taxon>
        <taxon>rosids</taxon>
        <taxon>malvids</taxon>
        <taxon>Malvales</taxon>
        <taxon>Malvaceae</taxon>
        <taxon>Malvoideae</taxon>
        <taxon>Gossypium</taxon>
    </lineage>
</organism>
<evidence type="ECO:0000313" key="1">
    <source>
        <dbReference type="EMBL" id="KAH1081854.1"/>
    </source>
</evidence>
<proteinExistence type="predicted"/>
<protein>
    <submittedName>
        <fullName evidence="1">Uncharacterized protein</fullName>
    </submittedName>
</protein>
<dbReference type="AlphaFoldDB" id="A0A9D3VG90"/>
<accession>A0A9D3VG90</accession>
<keyword evidence="2" id="KW-1185">Reference proteome</keyword>
<name>A0A9D3VG90_9ROSI</name>
<evidence type="ECO:0000313" key="2">
    <source>
        <dbReference type="Proteomes" id="UP000828251"/>
    </source>
</evidence>
<dbReference type="EMBL" id="JAIQCV010000007">
    <property type="protein sequence ID" value="KAH1081854.1"/>
    <property type="molecule type" value="Genomic_DNA"/>
</dbReference>
<comment type="caution">
    <text evidence="1">The sequence shown here is derived from an EMBL/GenBank/DDBJ whole genome shotgun (WGS) entry which is preliminary data.</text>
</comment>
<sequence length="273" mass="30904">MGDPDIALPKNMWKIDLARTGDLAWTGNLAVRNEVRGSVLSEKEMCAHEYELTDPELYTKSVPLYELTNKRSQRLIIALFPTVGTSSKTSVKAKVVTCTTKYEEMRLSLRTLGIKIPHLLYEFSIPEREHSLSDISDDGFLFPLYALEARKAQLERLCTVSPLIIDDLFNVKNVFLYYLEGSSPKSEEEGNNGRLEQRHKMRMDLAAPTTIVLDIIVSPSLSMRSVPPISSLIPIDKDFPPIVLYIRPSMSTNEEMLVEDHEGLFPWHGYLSA</sequence>
<dbReference type="Proteomes" id="UP000828251">
    <property type="component" value="Unassembled WGS sequence"/>
</dbReference>
<gene>
    <name evidence="1" type="ORF">J1N35_021615</name>
</gene>